<keyword evidence="1" id="KW-0067">ATP-binding</keyword>
<dbReference type="PANTHER" id="PTHR23132">
    <property type="entry name" value="D-ALANINE--D-ALANINE LIGASE"/>
    <property type="match status" value="1"/>
</dbReference>
<reference evidence="3 4" key="1">
    <citation type="submission" date="2024-09" db="EMBL/GenBank/DDBJ databases">
        <authorList>
            <person name="Sun Q."/>
            <person name="Mori K."/>
        </authorList>
    </citation>
    <scope>NUCLEOTIDE SEQUENCE [LARGE SCALE GENOMIC DNA]</scope>
    <source>
        <strain evidence="3 4">TISTR 2452</strain>
    </source>
</reference>
<proteinExistence type="predicted"/>
<evidence type="ECO:0000259" key="2">
    <source>
        <dbReference type="PROSITE" id="PS50975"/>
    </source>
</evidence>
<accession>A0ABV5KJ52</accession>
<keyword evidence="4" id="KW-1185">Reference proteome</keyword>
<dbReference type="Proteomes" id="UP001589747">
    <property type="component" value="Unassembled WGS sequence"/>
</dbReference>
<dbReference type="RefSeq" id="WP_377490547.1">
    <property type="nucleotide sequence ID" value="NZ_JBHMDO010000009.1"/>
</dbReference>
<dbReference type="PROSITE" id="PS50975">
    <property type="entry name" value="ATP_GRASP"/>
    <property type="match status" value="1"/>
</dbReference>
<dbReference type="Pfam" id="PF02786">
    <property type="entry name" value="CPSase_L_D2"/>
    <property type="match status" value="1"/>
</dbReference>
<dbReference type="PANTHER" id="PTHR23132:SF14">
    <property type="entry name" value="ATP-GRASP DOMAIN-CONTAINING PROTEIN"/>
    <property type="match status" value="1"/>
</dbReference>
<dbReference type="EMBL" id="JBHMDO010000009">
    <property type="protein sequence ID" value="MFB9325189.1"/>
    <property type="molecule type" value="Genomic_DNA"/>
</dbReference>
<dbReference type="Gene3D" id="3.30.470.20">
    <property type="entry name" value="ATP-grasp fold, B domain"/>
    <property type="match status" value="1"/>
</dbReference>
<name>A0ABV5KJ52_9BACL</name>
<dbReference type="SUPFAM" id="SSF56059">
    <property type="entry name" value="Glutathione synthetase ATP-binding domain-like"/>
    <property type="match status" value="1"/>
</dbReference>
<protein>
    <submittedName>
        <fullName evidence="3">ATP-grasp domain-containing protein</fullName>
    </submittedName>
</protein>
<organism evidence="3 4">
    <name type="scientific">Paenibacillus aurantiacus</name>
    <dbReference type="NCBI Taxonomy" id="1936118"/>
    <lineage>
        <taxon>Bacteria</taxon>
        <taxon>Bacillati</taxon>
        <taxon>Bacillota</taxon>
        <taxon>Bacilli</taxon>
        <taxon>Bacillales</taxon>
        <taxon>Paenibacillaceae</taxon>
        <taxon>Paenibacillus</taxon>
    </lineage>
</organism>
<dbReference type="InterPro" id="IPR013815">
    <property type="entry name" value="ATP_grasp_subdomain_1"/>
</dbReference>
<keyword evidence="1" id="KW-0547">Nucleotide-binding</keyword>
<dbReference type="Gene3D" id="3.30.1490.20">
    <property type="entry name" value="ATP-grasp fold, A domain"/>
    <property type="match status" value="1"/>
</dbReference>
<sequence>MKAPALVTDALLRKSLAAVRSLGAKGIPVYAAESTRLTPAGFSKYCAGRLLSPHPVEQPADYAAWLLETAAKMPGLVLLPMDEASVGVTIAHRERLAVSASFLQPEAEPFRRAADKYETVLAARSLGMETPLTWLPGGEEELAAIASSEAFPLVIKPRHSSGSRGIRFVHNATELGTAYREAAAGGLPPMIQQYIPPGERLDAAMLLDAEGRVVASFVQREVRHYPADIGPSTVQESIAMPELAEQAAALLAKLGWRGVAEAEWMRDPRDGRLKLMEINPRYWNSLHLAIQSGVDFPYLHYRLALGERVTPITSYAIGQVTRNLLPGDLLRAISTGAWRGLDPPLFGKGGRPVEDDILSRRDPLAAAGFGLACARYALDARMWRKLFKR</sequence>
<feature type="domain" description="ATP-grasp" evidence="2">
    <location>
        <begin position="120"/>
        <end position="305"/>
    </location>
</feature>
<evidence type="ECO:0000313" key="4">
    <source>
        <dbReference type="Proteomes" id="UP001589747"/>
    </source>
</evidence>
<dbReference type="InterPro" id="IPR011761">
    <property type="entry name" value="ATP-grasp"/>
</dbReference>
<dbReference type="InterPro" id="IPR005479">
    <property type="entry name" value="CPAse_ATP-bd"/>
</dbReference>
<gene>
    <name evidence="3" type="ORF">ACFFSY_04560</name>
</gene>
<evidence type="ECO:0000256" key="1">
    <source>
        <dbReference type="PROSITE-ProRule" id="PRU00409"/>
    </source>
</evidence>
<comment type="caution">
    <text evidence="3">The sequence shown here is derived from an EMBL/GenBank/DDBJ whole genome shotgun (WGS) entry which is preliminary data.</text>
</comment>
<evidence type="ECO:0000313" key="3">
    <source>
        <dbReference type="EMBL" id="MFB9325189.1"/>
    </source>
</evidence>